<dbReference type="KEGG" id="sgu:SGLAU_01245"/>
<evidence type="ECO:0000313" key="2">
    <source>
        <dbReference type="EMBL" id="AIR96277.1"/>
    </source>
</evidence>
<feature type="compositionally biased region" description="Basic and acidic residues" evidence="1">
    <location>
        <begin position="75"/>
        <end position="93"/>
    </location>
</feature>
<dbReference type="AlphaFoldDB" id="A0A089WXY2"/>
<dbReference type="InterPro" id="IPR009776">
    <property type="entry name" value="Spore_0_M"/>
</dbReference>
<dbReference type="STRING" id="1907.SGLAU_01245"/>
<reference evidence="3" key="1">
    <citation type="journal article" date="2015" name="J. Biotechnol.">
        <title>Complete genome sequence of the actinobacterium Streptomyces glaucescens GLA.O (DSM 40922) consisting of a linear chromosome and one linear plasmid.</title>
        <authorList>
            <person name="Ortseifen V."/>
            <person name="Winkler A."/>
            <person name="Albersmeier A."/>
            <person name="Wendler S."/>
            <person name="Puhler A."/>
            <person name="Kalinowski J."/>
            <person name="Ruckert C."/>
        </authorList>
    </citation>
    <scope>NUCLEOTIDE SEQUENCE [LARGE SCALE GENOMIC DNA]</scope>
    <source>
        <strain evidence="3">DSM 40922 / GLA O</strain>
    </source>
</reference>
<proteinExistence type="predicted"/>
<evidence type="ECO:0000256" key="1">
    <source>
        <dbReference type="SAM" id="MobiDB-lite"/>
    </source>
</evidence>
<feature type="region of interest" description="Disordered" evidence="1">
    <location>
        <begin position="73"/>
        <end position="101"/>
    </location>
</feature>
<keyword evidence="3" id="KW-1185">Reference proteome</keyword>
<dbReference type="HOGENOM" id="CLU_1834051_0_0_11"/>
<organism evidence="2 3">
    <name type="scientific">Streptomyces glaucescens</name>
    <dbReference type="NCBI Taxonomy" id="1907"/>
    <lineage>
        <taxon>Bacteria</taxon>
        <taxon>Bacillati</taxon>
        <taxon>Actinomycetota</taxon>
        <taxon>Actinomycetes</taxon>
        <taxon>Kitasatosporales</taxon>
        <taxon>Streptomycetaceae</taxon>
        <taxon>Streptomyces</taxon>
    </lineage>
</organism>
<dbReference type="eggNOG" id="COG4326">
    <property type="taxonomic scope" value="Bacteria"/>
</dbReference>
<evidence type="ECO:0000313" key="3">
    <source>
        <dbReference type="Proteomes" id="UP000029482"/>
    </source>
</evidence>
<dbReference type="EMBL" id="CP009438">
    <property type="protein sequence ID" value="AIR96277.1"/>
    <property type="molecule type" value="Genomic_DNA"/>
</dbReference>
<dbReference type="Proteomes" id="UP000029482">
    <property type="component" value="Chromosome"/>
</dbReference>
<name>A0A089WXY2_STRGA</name>
<protein>
    <submittedName>
        <fullName evidence="2">Uncharacterized protein</fullName>
    </submittedName>
</protein>
<dbReference type="PANTHER" id="PTHR40053:SF1">
    <property type="entry name" value="SPORULATION-CONTROL PROTEIN SPO0M"/>
    <property type="match status" value="1"/>
</dbReference>
<dbReference type="PANTHER" id="PTHR40053">
    <property type="entry name" value="SPORULATION-CONTROL PROTEIN SPO0M"/>
    <property type="match status" value="1"/>
</dbReference>
<accession>A0A089WXY2</accession>
<sequence>MRELEVTFLAGPGGMEVVLEADGTGGFLSSGHDVVNRHVVSHEGAGRRDWDAVVDAWIRQVLAGHGHHGALAPHGHPDAHHLHHRHDDHDGHRSGPGAGTALAAGAAGLTVGVAGGLVAAEVVDEVGDFFEGEDGGDDEA</sequence>
<gene>
    <name evidence="2" type="ORF">SGLAU_01245</name>
</gene>